<reference evidence="6" key="1">
    <citation type="submission" date="2025-08" db="UniProtKB">
        <authorList>
            <consortium name="RefSeq"/>
        </authorList>
    </citation>
    <scope>IDENTIFICATION</scope>
    <source>
        <tissue evidence="6">Muscle</tissue>
    </source>
</reference>
<accession>A0A9Q9YBY0</accession>
<dbReference type="PANTHER" id="PTHR46481:SF10">
    <property type="entry name" value="ZINC FINGER BED DOMAIN-CONTAINING PROTEIN 39"/>
    <property type="match status" value="1"/>
</dbReference>
<dbReference type="OrthoDB" id="10057873at2759"/>
<evidence type="ECO:0000256" key="1">
    <source>
        <dbReference type="ARBA" id="ARBA00004123"/>
    </source>
</evidence>
<evidence type="ECO:0000256" key="2">
    <source>
        <dbReference type="ARBA" id="ARBA00022723"/>
    </source>
</evidence>
<comment type="subcellular location">
    <subcellularLocation>
        <location evidence="1">Nucleus</location>
    </subcellularLocation>
</comment>
<protein>
    <submittedName>
        <fullName evidence="6">Zinc finger BED domain-containing protein 4-like</fullName>
    </submittedName>
</protein>
<keyword evidence="5" id="KW-0539">Nucleus</keyword>
<dbReference type="InterPro" id="IPR052035">
    <property type="entry name" value="ZnF_BED_domain_contain"/>
</dbReference>
<dbReference type="Proteomes" id="UP001155660">
    <property type="component" value="Chromosome A8"/>
</dbReference>
<keyword evidence="3" id="KW-0863">Zinc-finger</keyword>
<dbReference type="GO" id="GO:0008270">
    <property type="term" value="F:zinc ion binding"/>
    <property type="evidence" value="ECO:0007669"/>
    <property type="project" value="UniProtKB-KW"/>
</dbReference>
<sequence length="333" mass="37206">MLQWWCLDKKRIHVVLLDNGRNRSKALCESNLPSLPCMAHTLQLVVNEGLLSQRSITDVVATARKIVGHFKHSTLAYSRLHDIQAQLGQPSKRLQQDVSTRWDSTYFMPQSLVEQRRALGAYAAEHDLSATLNAHQWGLIENVMSLLTPFEELTKEITFCTATAADVIPAITALKRLLEKGADTDRGKTTLLEAVQRRFSKIERQPLYTLATVIDPRYKNHYFSAEVKDQVKQVLLAMLEGQTRHALDEPVAGASAVHGLVTEAPSAKKPCSLLLSVHDEILKENAEVEQLLASPSSVQVQSYLSELPSSRSKNALAYWRINKDHFPVLAPLA</sequence>
<dbReference type="GeneID" id="122145863"/>
<evidence type="ECO:0000313" key="6">
    <source>
        <dbReference type="RefSeq" id="XP_042617371.1"/>
    </source>
</evidence>
<proteinExistence type="predicted"/>
<organism evidence="6">
    <name type="scientific">Cyprinus carpio</name>
    <name type="common">Common carp</name>
    <dbReference type="NCBI Taxonomy" id="7962"/>
    <lineage>
        <taxon>Eukaryota</taxon>
        <taxon>Metazoa</taxon>
        <taxon>Chordata</taxon>
        <taxon>Craniata</taxon>
        <taxon>Vertebrata</taxon>
        <taxon>Euteleostomi</taxon>
        <taxon>Actinopterygii</taxon>
        <taxon>Neopterygii</taxon>
        <taxon>Teleostei</taxon>
        <taxon>Ostariophysi</taxon>
        <taxon>Cypriniformes</taxon>
        <taxon>Cyprinidae</taxon>
        <taxon>Cyprininae</taxon>
        <taxon>Cyprinus</taxon>
    </lineage>
</organism>
<gene>
    <name evidence="6" type="primary">LOC122145863</name>
</gene>
<keyword evidence="2" id="KW-0479">Metal-binding</keyword>
<dbReference type="GO" id="GO:0005634">
    <property type="term" value="C:nucleus"/>
    <property type="evidence" value="ECO:0007669"/>
    <property type="project" value="UniProtKB-SubCell"/>
</dbReference>
<evidence type="ECO:0000256" key="3">
    <source>
        <dbReference type="ARBA" id="ARBA00022771"/>
    </source>
</evidence>
<dbReference type="KEGG" id="ccar:122145863"/>
<dbReference type="PANTHER" id="PTHR46481">
    <property type="entry name" value="ZINC FINGER BED DOMAIN-CONTAINING PROTEIN 4"/>
    <property type="match status" value="1"/>
</dbReference>
<name>A0A9Q9YBY0_CYPCA</name>
<dbReference type="RefSeq" id="XP_042617371.1">
    <property type="nucleotide sequence ID" value="XM_042761437.1"/>
</dbReference>
<dbReference type="AlphaFoldDB" id="A0A9Q9YBY0"/>
<keyword evidence="4" id="KW-0862">Zinc</keyword>
<evidence type="ECO:0000256" key="4">
    <source>
        <dbReference type="ARBA" id="ARBA00022833"/>
    </source>
</evidence>
<evidence type="ECO:0000256" key="5">
    <source>
        <dbReference type="ARBA" id="ARBA00023242"/>
    </source>
</evidence>